<feature type="binding site" evidence="8">
    <location>
        <position position="360"/>
    </location>
    <ligand>
        <name>Mg(2+)</name>
        <dbReference type="ChEBI" id="CHEBI:18420"/>
    </ligand>
</feature>
<evidence type="ECO:0000313" key="11">
    <source>
        <dbReference type="EMBL" id="QIQ20261.1"/>
    </source>
</evidence>
<dbReference type="GO" id="GO:0004049">
    <property type="term" value="F:anthranilate synthase activity"/>
    <property type="evidence" value="ECO:0007669"/>
    <property type="project" value="UniProtKB-EC"/>
</dbReference>
<dbReference type="EMBL" id="CP050253">
    <property type="protein sequence ID" value="QIQ20261.1"/>
    <property type="molecule type" value="Genomic_DNA"/>
</dbReference>
<dbReference type="NCBIfam" id="TIGR00565">
    <property type="entry name" value="trpE_proteo"/>
    <property type="match status" value="1"/>
</dbReference>
<keyword evidence="6" id="KW-0057">Aromatic amino acid biosynthesis</keyword>
<keyword evidence="3 8" id="KW-0460">Magnesium</keyword>
<evidence type="ECO:0000256" key="8">
    <source>
        <dbReference type="PIRSR" id="PIRSR001373-2"/>
    </source>
</evidence>
<comment type="cofactor">
    <cofactor evidence="8">
        <name>Mg(2+)</name>
        <dbReference type="ChEBI" id="CHEBI:18420"/>
    </cofactor>
    <text evidence="8">Binds 1 Mg(2+) ion per subunit.</text>
</comment>
<feature type="domain" description="Anthranilate synthase component I N-terminal" evidence="10">
    <location>
        <begin position="18"/>
        <end position="190"/>
    </location>
</feature>
<dbReference type="InterPro" id="IPR005257">
    <property type="entry name" value="Anth_synth_I_TrpE"/>
</dbReference>
<reference evidence="11 12" key="1">
    <citation type="submission" date="2020-03" db="EMBL/GenBank/DDBJ databases">
        <title>Complete genome sequence of Orbus sp. IPMB12 (BCRC 80908).</title>
        <authorList>
            <person name="Lo W.-S."/>
            <person name="Chang T.-H."/>
            <person name="Kuo C.-H."/>
        </authorList>
    </citation>
    <scope>NUCLEOTIDE SEQUENCE [LARGE SCALE GENOMIC DNA]</scope>
    <source>
        <strain evidence="11 12">IPMB12</strain>
    </source>
</reference>
<dbReference type="KEGG" id="orb:IPMB12_00340"/>
<comment type="pathway">
    <text evidence="6">Amino-acid biosynthesis; L-tryptophan biosynthesis; L-tryptophan from chorismate: step 1/5.</text>
</comment>
<dbReference type="RefSeq" id="WP_166913836.1">
    <property type="nucleotide sequence ID" value="NZ_CP050253.1"/>
</dbReference>
<evidence type="ECO:0000256" key="1">
    <source>
        <dbReference type="ARBA" id="ARBA00009562"/>
    </source>
</evidence>
<keyword evidence="6 7" id="KW-0028">Amino-acid biosynthesis</keyword>
<dbReference type="PIRSF" id="PIRSF001373">
    <property type="entry name" value="TrpE"/>
    <property type="match status" value="1"/>
</dbReference>
<feature type="binding site" evidence="7">
    <location>
        <begin position="327"/>
        <end position="328"/>
    </location>
    <ligand>
        <name>chorismate</name>
        <dbReference type="ChEBI" id="CHEBI:29748"/>
    </ligand>
</feature>
<evidence type="ECO:0000256" key="7">
    <source>
        <dbReference type="PIRSR" id="PIRSR001373-1"/>
    </source>
</evidence>
<dbReference type="UniPathway" id="UPA00035">
    <property type="reaction ID" value="UER00040"/>
</dbReference>
<dbReference type="EC" id="4.1.3.27" evidence="6"/>
<feature type="domain" description="Chorismate-utilising enzyme C-terminal" evidence="9">
    <location>
        <begin position="241"/>
        <end position="501"/>
    </location>
</feature>
<dbReference type="PRINTS" id="PR00095">
    <property type="entry name" value="ANTSNTHASEI"/>
</dbReference>
<evidence type="ECO:0000259" key="9">
    <source>
        <dbReference type="Pfam" id="PF00425"/>
    </source>
</evidence>
<evidence type="ECO:0000256" key="6">
    <source>
        <dbReference type="PIRNR" id="PIRNR001373"/>
    </source>
</evidence>
<feature type="binding site" evidence="7">
    <location>
        <position position="38"/>
    </location>
    <ligand>
        <name>L-tryptophan</name>
        <dbReference type="ChEBI" id="CHEBI:57912"/>
    </ligand>
</feature>
<dbReference type="Pfam" id="PF04715">
    <property type="entry name" value="Anth_synt_I_N"/>
    <property type="match status" value="1"/>
</dbReference>
<evidence type="ECO:0000313" key="12">
    <source>
        <dbReference type="Proteomes" id="UP000501168"/>
    </source>
</evidence>
<feature type="binding site" evidence="8">
    <location>
        <position position="497"/>
    </location>
    <ligand>
        <name>Mg(2+)</name>
        <dbReference type="ChEBI" id="CHEBI:18420"/>
    </ligand>
</feature>
<protein>
    <recommendedName>
        <fullName evidence="6">Anthranilate synthase component 1</fullName>
        <ecNumber evidence="6">4.1.3.27</ecNumber>
    </recommendedName>
</protein>
<keyword evidence="12" id="KW-1185">Reference proteome</keyword>
<dbReference type="InterPro" id="IPR015890">
    <property type="entry name" value="Chorismate_C"/>
</dbReference>
<dbReference type="Gene3D" id="3.60.120.10">
    <property type="entry name" value="Anthranilate synthase"/>
    <property type="match status" value="1"/>
</dbReference>
<dbReference type="InterPro" id="IPR005801">
    <property type="entry name" value="ADC_synthase"/>
</dbReference>
<dbReference type="InterPro" id="IPR006805">
    <property type="entry name" value="Anth_synth_I_N"/>
</dbReference>
<dbReference type="InterPro" id="IPR019999">
    <property type="entry name" value="Anth_synth_I-like"/>
</dbReference>
<keyword evidence="6 7" id="KW-0822">Tryptophan biosynthesis</keyword>
<evidence type="ECO:0000256" key="5">
    <source>
        <dbReference type="ARBA" id="ARBA00047683"/>
    </source>
</evidence>
<gene>
    <name evidence="11" type="ORF">IPMB12_00340</name>
</gene>
<comment type="similarity">
    <text evidence="1 6">Belongs to the anthranilate synthase component I family.</text>
</comment>
<dbReference type="PANTHER" id="PTHR11236">
    <property type="entry name" value="AMINOBENZOATE/ANTHRANILATE SYNTHASE"/>
    <property type="match status" value="1"/>
</dbReference>
<feature type="binding site" evidence="7">
    <location>
        <begin position="290"/>
        <end position="292"/>
    </location>
    <ligand>
        <name>L-tryptophan</name>
        <dbReference type="ChEBI" id="CHEBI:57912"/>
    </ligand>
</feature>
<dbReference type="PANTHER" id="PTHR11236:SF49">
    <property type="entry name" value="ANTHRANILATE SYNTHASE COMPONENT 1"/>
    <property type="match status" value="1"/>
</dbReference>
<keyword evidence="2 8" id="KW-0479">Metal-binding</keyword>
<evidence type="ECO:0000256" key="2">
    <source>
        <dbReference type="ARBA" id="ARBA00022723"/>
    </source>
</evidence>
<feature type="binding site" evidence="7">
    <location>
        <position position="448"/>
    </location>
    <ligand>
        <name>chorismate</name>
        <dbReference type="ChEBI" id="CHEBI:29748"/>
    </ligand>
</feature>
<evidence type="ECO:0000256" key="3">
    <source>
        <dbReference type="ARBA" id="ARBA00022842"/>
    </source>
</evidence>
<dbReference type="InParanoid" id="A0A6G9I7S8"/>
<proteinExistence type="inferred from homology"/>
<feature type="binding site" evidence="7">
    <location>
        <begin position="482"/>
        <end position="484"/>
    </location>
    <ligand>
        <name>chorismate</name>
        <dbReference type="ChEBI" id="CHEBI:29748"/>
    </ligand>
</feature>
<keyword evidence="4 6" id="KW-0456">Lyase</keyword>
<dbReference type="NCBIfam" id="NF010079">
    <property type="entry name" value="PRK13564.1"/>
    <property type="match status" value="1"/>
</dbReference>
<dbReference type="Proteomes" id="UP000501168">
    <property type="component" value="Chromosome"/>
</dbReference>
<comment type="catalytic activity">
    <reaction evidence="5 6">
        <text>chorismate + L-glutamine = anthranilate + pyruvate + L-glutamate + H(+)</text>
        <dbReference type="Rhea" id="RHEA:21732"/>
        <dbReference type="ChEBI" id="CHEBI:15361"/>
        <dbReference type="ChEBI" id="CHEBI:15378"/>
        <dbReference type="ChEBI" id="CHEBI:16567"/>
        <dbReference type="ChEBI" id="CHEBI:29748"/>
        <dbReference type="ChEBI" id="CHEBI:29985"/>
        <dbReference type="ChEBI" id="CHEBI:58359"/>
        <dbReference type="EC" id="4.1.3.27"/>
    </reaction>
</comment>
<feature type="binding site" evidence="7">
    <location>
        <position position="468"/>
    </location>
    <ligand>
        <name>chorismate</name>
        <dbReference type="ChEBI" id="CHEBI:29748"/>
    </ligand>
</feature>
<name>A0A6G9I7S8_9GAMM</name>
<organism evidence="11 12">
    <name type="scientific">Zophobihabitans entericus</name>
    <dbReference type="NCBI Taxonomy" id="1635327"/>
    <lineage>
        <taxon>Bacteria</taxon>
        <taxon>Pseudomonadati</taxon>
        <taxon>Pseudomonadota</taxon>
        <taxon>Gammaproteobacteria</taxon>
        <taxon>Orbales</taxon>
        <taxon>Orbaceae</taxon>
        <taxon>Zophobihabitans</taxon>
    </lineage>
</organism>
<dbReference type="FunCoup" id="A0A6G9I7S8">
    <property type="interactions" value="381"/>
</dbReference>
<dbReference type="GO" id="GO:0046872">
    <property type="term" value="F:metal ion binding"/>
    <property type="evidence" value="ECO:0007669"/>
    <property type="project" value="UniProtKB-KW"/>
</dbReference>
<dbReference type="GO" id="GO:0000162">
    <property type="term" value="P:L-tryptophan biosynthetic process"/>
    <property type="evidence" value="ECO:0007669"/>
    <property type="project" value="UniProtKB-UniPathway"/>
</dbReference>
<dbReference type="Pfam" id="PF00425">
    <property type="entry name" value="Chorismate_bind"/>
    <property type="match status" value="1"/>
</dbReference>
<dbReference type="SUPFAM" id="SSF56322">
    <property type="entry name" value="ADC synthase"/>
    <property type="match status" value="1"/>
</dbReference>
<evidence type="ECO:0000259" key="10">
    <source>
        <dbReference type="Pfam" id="PF04715"/>
    </source>
</evidence>
<sequence>MKRPMLKQFQQVTEYHSDPTSVFYHLCQKKPASLLLESAEIDNKQGIKSLMIIDSALRITAQGRTVKIEALTDNGLSLLPLLKAQQSALVTTQLTDNHLILTYPPIDALLDEDSKIKAPSVFDTLRDLLKLVDLPADADQHSLLVGGLFSYDLATEFEAIATLPEYQHCPDYCFYLSETLFTLNHKTKTAKLSACLFTPNDNEEQRLKARLLDITTQLTCSTVSIPKQTLPSPELTGSVSDEQFKTTVKKMQDAITQGEIFQVVPSRRFFVPCPEPLAAYQTLKQQNPSPYMFYMQDEHFTLFGASPESALKYTKETNQVEIYPIAGTRPRGRNPQQKIDPDLDSRLELEMRTDKKELAEHLMLVDLARNDLARICQPGTRYTPELLKVDRYSHVMHLVSRVVGQLRQDLDALHAYQATMNMGTLTGAPKVRAMQLIAETEQTRRGSYGGAIGYFTAKGDFDTCIVIRSAFVANDIATIQAGAGVVFDSDPQAESDETYYKAKAVINAIQTAHQEAR</sequence>
<evidence type="ECO:0000256" key="4">
    <source>
        <dbReference type="ARBA" id="ARBA00023239"/>
    </source>
</evidence>
<dbReference type="AlphaFoldDB" id="A0A6G9I7S8"/>
<accession>A0A6G9I7S8</accession>